<dbReference type="OrthoDB" id="300641at2759"/>
<evidence type="ECO:0000313" key="1">
    <source>
        <dbReference type="EMBL" id="ESU40034.1"/>
    </source>
</evidence>
<dbReference type="VEuPathDB" id="GiardiaDB:GL50581_780"/>
<dbReference type="AlphaFoldDB" id="V6TN17"/>
<dbReference type="Proteomes" id="UP000018040">
    <property type="component" value="Unassembled WGS sequence"/>
</dbReference>
<reference evidence="1 2" key="2">
    <citation type="journal article" date="2013" name="Genome Biol. Evol.">
        <title>Genome sequencing of Giardia lamblia genotypes A2 and B isolates (DH and GS) and comparative analysis with the genomes of genotypes A1 and E (WB and Pig).</title>
        <authorList>
            <person name="Adam R.D."/>
            <person name="Dahlstrom E.W."/>
            <person name="Martens C.A."/>
            <person name="Bruno D.P."/>
            <person name="Barbian K.D."/>
            <person name="Ricklefs S.M."/>
            <person name="Hernandez M.M."/>
            <person name="Narla N.P."/>
            <person name="Patel R.B."/>
            <person name="Porcella S.F."/>
            <person name="Nash T.E."/>
        </authorList>
    </citation>
    <scope>NUCLEOTIDE SEQUENCE [LARGE SCALE GENOMIC DNA]</scope>
    <source>
        <strain evidence="1 2">GS</strain>
    </source>
</reference>
<proteinExistence type="predicted"/>
<dbReference type="SUPFAM" id="SSF57184">
    <property type="entry name" value="Growth factor receptor domain"/>
    <property type="match status" value="1"/>
</dbReference>
<gene>
    <name evidence="1" type="ORF">GSB_155182</name>
</gene>
<dbReference type="InterPro" id="IPR009030">
    <property type="entry name" value="Growth_fac_rcpt_cys_sf"/>
</dbReference>
<protein>
    <submittedName>
        <fullName evidence="1">Dynein heavy chain</fullName>
    </submittedName>
</protein>
<accession>V6TN17</accession>
<evidence type="ECO:0000313" key="2">
    <source>
        <dbReference type="Proteomes" id="UP000018040"/>
    </source>
</evidence>
<reference evidence="2" key="1">
    <citation type="submission" date="2012-02" db="EMBL/GenBank/DDBJ databases">
        <title>Genome sequencing of Giardia lamblia Genotypes A2 and B isolates (DH and GS) and comparative analysis with the genomes of Genotypes A1 and E (WB and Pig).</title>
        <authorList>
            <person name="Adam R."/>
            <person name="Dahlstrom E."/>
            <person name="Martens C."/>
            <person name="Bruno D."/>
            <person name="Barbian K."/>
            <person name="Porcella S.F."/>
            <person name="Nash T."/>
        </authorList>
    </citation>
    <scope>NUCLEOTIDE SEQUENCE</scope>
    <source>
        <strain evidence="2">GS</strain>
    </source>
</reference>
<dbReference type="Gene3D" id="2.10.220.10">
    <property type="entry name" value="Hormone Receptor, Insulin-like Growth Factor Receptor 1, Chain A, domain 2"/>
    <property type="match status" value="1"/>
</dbReference>
<sequence>MCKKTVSSDAVTCTACLDGYYDNDDNADTATCVACGANCATCTKATKDQCSTCKPGYFKQTSDPGTCTPCDDAASGIEGCATCTFSGSLTCNSCKPNYRQEGSDPVTCTKFCEDPTACGGTAGSCGAIVVGGDGSMTHYCSQCRQQ</sequence>
<dbReference type="EMBL" id="AHHH01000358">
    <property type="protein sequence ID" value="ESU40034.1"/>
    <property type="molecule type" value="Genomic_DNA"/>
</dbReference>
<organism evidence="1 2">
    <name type="scientific">Giardia intestinalis</name>
    <name type="common">Giardia lamblia</name>
    <dbReference type="NCBI Taxonomy" id="5741"/>
    <lineage>
        <taxon>Eukaryota</taxon>
        <taxon>Metamonada</taxon>
        <taxon>Diplomonadida</taxon>
        <taxon>Hexamitidae</taxon>
        <taxon>Giardiinae</taxon>
        <taxon>Giardia</taxon>
    </lineage>
</organism>
<name>V6TN17_GIAIN</name>
<comment type="caution">
    <text evidence="1">The sequence shown here is derived from an EMBL/GenBank/DDBJ whole genome shotgun (WGS) entry which is preliminary data.</text>
</comment>